<evidence type="ECO:0000313" key="1">
    <source>
        <dbReference type="EMBL" id="PIO75953.1"/>
    </source>
</evidence>
<proteinExistence type="predicted"/>
<reference evidence="1 2" key="1">
    <citation type="submission" date="2015-09" db="EMBL/GenBank/DDBJ databases">
        <title>Draft genome of the parasitic nematode Teladorsagia circumcincta isolate WARC Sus (inbred).</title>
        <authorList>
            <person name="Mitreva M."/>
        </authorList>
    </citation>
    <scope>NUCLEOTIDE SEQUENCE [LARGE SCALE GENOMIC DNA]</scope>
    <source>
        <strain evidence="1 2">S</strain>
    </source>
</reference>
<dbReference type="EMBL" id="KZ345091">
    <property type="protein sequence ID" value="PIO75953.1"/>
    <property type="molecule type" value="Genomic_DNA"/>
</dbReference>
<accession>A0A2G9V0F2</accession>
<sequence length="90" mass="10041">MTMKDSQDGVSAFSRVGNAEAGLSSTSIRSVGFSTSDVDNYTYELSLLQEKPHLSVSRFINQLRSDASELQAIAMDLQNLVRLWWTQNPE</sequence>
<dbReference type="Proteomes" id="UP000230423">
    <property type="component" value="Unassembled WGS sequence"/>
</dbReference>
<organism evidence="1 2">
    <name type="scientific">Teladorsagia circumcincta</name>
    <name type="common">Brown stomach worm</name>
    <name type="synonym">Ostertagia circumcincta</name>
    <dbReference type="NCBI Taxonomy" id="45464"/>
    <lineage>
        <taxon>Eukaryota</taxon>
        <taxon>Metazoa</taxon>
        <taxon>Ecdysozoa</taxon>
        <taxon>Nematoda</taxon>
        <taxon>Chromadorea</taxon>
        <taxon>Rhabditida</taxon>
        <taxon>Rhabditina</taxon>
        <taxon>Rhabditomorpha</taxon>
        <taxon>Strongyloidea</taxon>
        <taxon>Trichostrongylidae</taxon>
        <taxon>Teladorsagia</taxon>
    </lineage>
</organism>
<dbReference type="AlphaFoldDB" id="A0A2G9V0F2"/>
<protein>
    <submittedName>
        <fullName evidence="1">Uncharacterized protein</fullName>
    </submittedName>
</protein>
<gene>
    <name evidence="1" type="ORF">TELCIR_01996</name>
</gene>
<evidence type="ECO:0000313" key="2">
    <source>
        <dbReference type="Proteomes" id="UP000230423"/>
    </source>
</evidence>
<keyword evidence="2" id="KW-1185">Reference proteome</keyword>
<name>A0A2G9V0F2_TELCI</name>